<reference evidence="12 13" key="1">
    <citation type="submission" date="2018-03" db="EMBL/GenBank/DDBJ databases">
        <title>Lachnoclostridium SNUG30386 gen.nov., sp.nov., isolated from human faeces.</title>
        <authorList>
            <person name="Seo B."/>
            <person name="Jeon K."/>
            <person name="Ko G."/>
        </authorList>
    </citation>
    <scope>NUCLEOTIDE SEQUENCE [LARGE SCALE GENOMIC DNA]</scope>
    <source>
        <strain evidence="12 13">SNUG30386</strain>
    </source>
</reference>
<name>A0A2T3FRL2_9CLOT</name>
<dbReference type="PIRSF" id="PIRSF000077">
    <property type="entry name" value="Thioredoxin"/>
    <property type="match status" value="1"/>
</dbReference>
<dbReference type="Gene3D" id="3.40.30.10">
    <property type="entry name" value="Glutaredoxin"/>
    <property type="match status" value="1"/>
</dbReference>
<sequence>MEMKFTTANFEEEVLKSEIPVLVDFYADWCGPCQMMAPVIGQLAGEYEGKVKIGKLNVDENPDIAVQYKVMSIPTMIIFRNGEVFSKEVGASSKKEVEKAIGRAL</sequence>
<feature type="site" description="Deprotonates C-terminal active site Cys" evidence="9">
    <location>
        <position position="24"/>
    </location>
</feature>
<evidence type="ECO:0000313" key="13">
    <source>
        <dbReference type="Proteomes" id="UP000241048"/>
    </source>
</evidence>
<feature type="disulfide bond" description="Redox-active" evidence="10">
    <location>
        <begin position="30"/>
        <end position="33"/>
    </location>
</feature>
<organism evidence="12 13">
    <name type="scientific">Clostridium fessum</name>
    <dbReference type="NCBI Taxonomy" id="2126740"/>
    <lineage>
        <taxon>Bacteria</taxon>
        <taxon>Bacillati</taxon>
        <taxon>Bacillota</taxon>
        <taxon>Clostridia</taxon>
        <taxon>Eubacteriales</taxon>
        <taxon>Clostridiaceae</taxon>
        <taxon>Clostridium</taxon>
    </lineage>
</organism>
<dbReference type="InterPro" id="IPR013766">
    <property type="entry name" value="Thioredoxin_domain"/>
</dbReference>
<proteinExistence type="inferred from homology"/>
<dbReference type="Proteomes" id="UP000241048">
    <property type="component" value="Unassembled WGS sequence"/>
</dbReference>
<feature type="domain" description="Thioredoxin" evidence="11">
    <location>
        <begin position="1"/>
        <end position="105"/>
    </location>
</feature>
<evidence type="ECO:0000256" key="5">
    <source>
        <dbReference type="ARBA" id="ARBA00023157"/>
    </source>
</evidence>
<dbReference type="PROSITE" id="PS51352">
    <property type="entry name" value="THIOREDOXIN_2"/>
    <property type="match status" value="1"/>
</dbReference>
<keyword evidence="6 10" id="KW-0676">Redox-active center</keyword>
<feature type="site" description="Contributes to redox potential value" evidence="9">
    <location>
        <position position="31"/>
    </location>
</feature>
<keyword evidence="5 10" id="KW-1015">Disulfide bond</keyword>
<evidence type="ECO:0000256" key="3">
    <source>
        <dbReference type="ARBA" id="ARBA00022448"/>
    </source>
</evidence>
<dbReference type="GO" id="GO:0015035">
    <property type="term" value="F:protein-disulfide reductase activity"/>
    <property type="evidence" value="ECO:0007669"/>
    <property type="project" value="UniProtKB-UniRule"/>
</dbReference>
<evidence type="ECO:0000313" key="12">
    <source>
        <dbReference type="EMBL" id="PST37891.1"/>
    </source>
</evidence>
<dbReference type="PANTHER" id="PTHR45663">
    <property type="entry name" value="GEO12009P1"/>
    <property type="match status" value="1"/>
</dbReference>
<keyword evidence="3" id="KW-0813">Transport</keyword>
<dbReference type="InterPro" id="IPR017937">
    <property type="entry name" value="Thioredoxin_CS"/>
</dbReference>
<comment type="caution">
    <text evidence="12">The sequence shown here is derived from an EMBL/GenBank/DDBJ whole genome shotgun (WGS) entry which is preliminary data.</text>
</comment>
<dbReference type="CDD" id="cd02947">
    <property type="entry name" value="TRX_family"/>
    <property type="match status" value="1"/>
</dbReference>
<evidence type="ECO:0000256" key="7">
    <source>
        <dbReference type="NCBIfam" id="TIGR01068"/>
    </source>
</evidence>
<dbReference type="AlphaFoldDB" id="A0A2T3FRL2"/>
<evidence type="ECO:0000256" key="10">
    <source>
        <dbReference type="PIRSR" id="PIRSR000077-4"/>
    </source>
</evidence>
<evidence type="ECO:0000256" key="2">
    <source>
        <dbReference type="ARBA" id="ARBA00020570"/>
    </source>
</evidence>
<evidence type="ECO:0000256" key="6">
    <source>
        <dbReference type="ARBA" id="ARBA00023284"/>
    </source>
</evidence>
<dbReference type="GeneID" id="79839420"/>
<feature type="site" description="Contributes to redox potential value" evidence="9">
    <location>
        <position position="32"/>
    </location>
</feature>
<dbReference type="RefSeq" id="WP_107000918.1">
    <property type="nucleotide sequence ID" value="NZ_JAQDFZ010000002.1"/>
</dbReference>
<dbReference type="NCBIfam" id="TIGR01068">
    <property type="entry name" value="thioredoxin"/>
    <property type="match status" value="1"/>
</dbReference>
<dbReference type="GO" id="GO:0005737">
    <property type="term" value="C:cytoplasm"/>
    <property type="evidence" value="ECO:0007669"/>
    <property type="project" value="TreeGrafter"/>
</dbReference>
<dbReference type="EMBL" id="PYLO01000002">
    <property type="protein sequence ID" value="PST37891.1"/>
    <property type="molecule type" value="Genomic_DNA"/>
</dbReference>
<evidence type="ECO:0000256" key="4">
    <source>
        <dbReference type="ARBA" id="ARBA00022982"/>
    </source>
</evidence>
<dbReference type="InterPro" id="IPR005746">
    <property type="entry name" value="Thioredoxin"/>
</dbReference>
<evidence type="ECO:0000256" key="8">
    <source>
        <dbReference type="PIRNR" id="PIRNR000077"/>
    </source>
</evidence>
<gene>
    <name evidence="12" type="primary">trxA</name>
    <name evidence="12" type="ORF">C7U56_08525</name>
</gene>
<comment type="similarity">
    <text evidence="1 8">Belongs to the thioredoxin family.</text>
</comment>
<dbReference type="SUPFAM" id="SSF52833">
    <property type="entry name" value="Thioredoxin-like"/>
    <property type="match status" value="1"/>
</dbReference>
<dbReference type="PROSITE" id="PS00194">
    <property type="entry name" value="THIOREDOXIN_1"/>
    <property type="match status" value="1"/>
</dbReference>
<dbReference type="PRINTS" id="PR00421">
    <property type="entry name" value="THIOREDOXIN"/>
</dbReference>
<evidence type="ECO:0000256" key="1">
    <source>
        <dbReference type="ARBA" id="ARBA00008987"/>
    </source>
</evidence>
<evidence type="ECO:0000259" key="11">
    <source>
        <dbReference type="PROSITE" id="PS51352"/>
    </source>
</evidence>
<protein>
    <recommendedName>
        <fullName evidence="2 7">Thioredoxin</fullName>
    </recommendedName>
</protein>
<evidence type="ECO:0000256" key="9">
    <source>
        <dbReference type="PIRSR" id="PIRSR000077-1"/>
    </source>
</evidence>
<dbReference type="PANTHER" id="PTHR45663:SF11">
    <property type="entry name" value="GEO12009P1"/>
    <property type="match status" value="1"/>
</dbReference>
<feature type="active site" description="Nucleophile" evidence="9">
    <location>
        <position position="30"/>
    </location>
</feature>
<feature type="active site" description="Nucleophile" evidence="9">
    <location>
        <position position="33"/>
    </location>
</feature>
<dbReference type="InterPro" id="IPR036249">
    <property type="entry name" value="Thioredoxin-like_sf"/>
</dbReference>
<accession>A0A2T3FRL2</accession>
<dbReference type="Pfam" id="PF00085">
    <property type="entry name" value="Thioredoxin"/>
    <property type="match status" value="1"/>
</dbReference>
<keyword evidence="4" id="KW-0249">Electron transport</keyword>
<keyword evidence="13" id="KW-1185">Reference proteome</keyword>
<dbReference type="FunFam" id="3.40.30.10:FF:000001">
    <property type="entry name" value="Thioredoxin"/>
    <property type="match status" value="1"/>
</dbReference>